<dbReference type="OrthoDB" id="546653at2"/>
<keyword evidence="2" id="KW-1185">Reference proteome</keyword>
<dbReference type="KEGG" id="psd:DSC_11435"/>
<dbReference type="Proteomes" id="UP000005870">
    <property type="component" value="Chromosome"/>
</dbReference>
<name>G7UQ47_PSEUP</name>
<evidence type="ECO:0000313" key="2">
    <source>
        <dbReference type="Proteomes" id="UP000005870"/>
    </source>
</evidence>
<reference evidence="1 2" key="1">
    <citation type="journal article" date="2012" name="J. Bacteriol.">
        <title>Complete Genome Sequence of the BTEX-Degrading Bacterium Pseudoxanthomonas spadix BD-a59.</title>
        <authorList>
            <person name="Lee S.H."/>
            <person name="Jin H.M."/>
            <person name="Lee H.J."/>
            <person name="Kim J.M."/>
            <person name="Jeon C.O."/>
        </authorList>
    </citation>
    <scope>NUCLEOTIDE SEQUENCE [LARGE SCALE GENOMIC DNA]</scope>
    <source>
        <strain evidence="1 2">BD-a59</strain>
    </source>
</reference>
<proteinExistence type="predicted"/>
<protein>
    <submittedName>
        <fullName evidence="1">Uncharacterized protein</fullName>
    </submittedName>
</protein>
<accession>G7UQ47</accession>
<dbReference type="RefSeq" id="WP_014161104.1">
    <property type="nucleotide sequence ID" value="NC_016147.2"/>
</dbReference>
<dbReference type="EMBL" id="CP003093">
    <property type="protein sequence ID" value="AER56931.1"/>
    <property type="molecule type" value="Genomic_DNA"/>
</dbReference>
<dbReference type="STRING" id="1045855.DSC_11435"/>
<organism evidence="1 2">
    <name type="scientific">Pseudoxanthomonas spadix (strain BD-a59)</name>
    <dbReference type="NCBI Taxonomy" id="1045855"/>
    <lineage>
        <taxon>Bacteria</taxon>
        <taxon>Pseudomonadati</taxon>
        <taxon>Pseudomonadota</taxon>
        <taxon>Gammaproteobacteria</taxon>
        <taxon>Lysobacterales</taxon>
        <taxon>Lysobacteraceae</taxon>
        <taxon>Pseudoxanthomonas</taxon>
    </lineage>
</organism>
<sequence>MSVAPADFYHARAIKRFRRTSAQVEQLDLQIIAALKADHPQSVRHVFYLMTNPRLPEPVEKSDRGYRHVQHRLVELRASGRVPYGWVVDATRNGFFVNTFSGAADFVERMTHLYRADPWRDAEYRCEVWVESRSLASVLLETCQELAVTLYPSGGFASLSFTHDAAVQINEDDDGRPLHIFYAGDYDPAGVLIDRKIEEALRQHLDPAVKMTFERIGITQEQIEHYDLPTKPRKEGDRRALHIKETVEAEAMPAHIMRGLLRKRIEALLPENALHVAAAAQASERGYLKEMAQTMGRDRA</sequence>
<gene>
    <name evidence="1" type="ordered locus">DSC_11435</name>
</gene>
<evidence type="ECO:0000313" key="1">
    <source>
        <dbReference type="EMBL" id="AER56931.1"/>
    </source>
</evidence>
<dbReference type="AlphaFoldDB" id="G7UQ47"/>
<dbReference type="eggNOG" id="ENOG502ZAQD">
    <property type="taxonomic scope" value="Bacteria"/>
</dbReference>
<dbReference type="HOGENOM" id="CLU_072325_0_0_6"/>